<feature type="non-terminal residue" evidence="1">
    <location>
        <position position="90"/>
    </location>
</feature>
<dbReference type="AlphaFoldDB" id="A0A699XE63"/>
<organism evidence="1">
    <name type="scientific">Tanacetum cinerariifolium</name>
    <name type="common">Dalmatian daisy</name>
    <name type="synonym">Chrysanthemum cinerariifolium</name>
    <dbReference type="NCBI Taxonomy" id="118510"/>
    <lineage>
        <taxon>Eukaryota</taxon>
        <taxon>Viridiplantae</taxon>
        <taxon>Streptophyta</taxon>
        <taxon>Embryophyta</taxon>
        <taxon>Tracheophyta</taxon>
        <taxon>Spermatophyta</taxon>
        <taxon>Magnoliopsida</taxon>
        <taxon>eudicotyledons</taxon>
        <taxon>Gunneridae</taxon>
        <taxon>Pentapetalae</taxon>
        <taxon>asterids</taxon>
        <taxon>campanulids</taxon>
        <taxon>Asterales</taxon>
        <taxon>Asteraceae</taxon>
        <taxon>Asteroideae</taxon>
        <taxon>Anthemideae</taxon>
        <taxon>Anthemidinae</taxon>
        <taxon>Tanacetum</taxon>
    </lineage>
</organism>
<name>A0A699XE63_TANCI</name>
<gene>
    <name evidence="1" type="ORF">Tci_928659</name>
</gene>
<protein>
    <submittedName>
        <fullName evidence="1">Uncharacterized protein</fullName>
    </submittedName>
</protein>
<evidence type="ECO:0000313" key="1">
    <source>
        <dbReference type="EMBL" id="GFD56690.1"/>
    </source>
</evidence>
<comment type="caution">
    <text evidence="1">The sequence shown here is derived from an EMBL/GenBank/DDBJ whole genome shotgun (WGS) entry which is preliminary data.</text>
</comment>
<proteinExistence type="predicted"/>
<sequence length="90" mass="10434">LSDIKVELKKTITKLERILYEELLLELPDVPVYNISDFFDNTDDDRVGYSLLDNPRNKPLLFGRQGFVVEGAMMNARLRCEIWDGCKVRA</sequence>
<reference evidence="1" key="1">
    <citation type="journal article" date="2019" name="Sci. Rep.">
        <title>Draft genome of Tanacetum cinerariifolium, the natural source of mosquito coil.</title>
        <authorList>
            <person name="Yamashiro T."/>
            <person name="Shiraishi A."/>
            <person name="Satake H."/>
            <person name="Nakayama K."/>
        </authorList>
    </citation>
    <scope>NUCLEOTIDE SEQUENCE</scope>
</reference>
<dbReference type="EMBL" id="BKCJ011832267">
    <property type="protein sequence ID" value="GFD56690.1"/>
    <property type="molecule type" value="Genomic_DNA"/>
</dbReference>
<accession>A0A699XE63</accession>
<feature type="non-terminal residue" evidence="1">
    <location>
        <position position="1"/>
    </location>
</feature>